<evidence type="ECO:0000313" key="4">
    <source>
        <dbReference type="EMBL" id="AGS35031.1"/>
    </source>
</evidence>
<dbReference type="Pfam" id="PF08240">
    <property type="entry name" value="ADH_N"/>
    <property type="match status" value="1"/>
</dbReference>
<dbReference type="PANTHER" id="PTHR48106">
    <property type="entry name" value="QUINONE OXIDOREDUCTASE PIG3-RELATED"/>
    <property type="match status" value="1"/>
</dbReference>
<evidence type="ECO:0000256" key="1">
    <source>
        <dbReference type="ARBA" id="ARBA00022857"/>
    </source>
</evidence>
<dbReference type="RefSeq" id="WP_020934964.1">
    <property type="nucleotide sequence ID" value="NC_021915.1"/>
</dbReference>
<dbReference type="PATRIC" id="fig|1224163.3.peg.1563"/>
<name>S5TJK4_9CORY</name>
<dbReference type="eggNOG" id="COG0604">
    <property type="taxonomic scope" value="Bacteria"/>
</dbReference>
<dbReference type="HOGENOM" id="CLU_026673_3_3_11"/>
<dbReference type="KEGG" id="cmd:B841_07790"/>
<dbReference type="Pfam" id="PF13602">
    <property type="entry name" value="ADH_zinc_N_2"/>
    <property type="match status" value="1"/>
</dbReference>
<keyword evidence="2" id="KW-0560">Oxidoreductase</keyword>
<dbReference type="InterPro" id="IPR020843">
    <property type="entry name" value="ER"/>
</dbReference>
<dbReference type="STRING" id="1224163.B841_07790"/>
<evidence type="ECO:0000259" key="3">
    <source>
        <dbReference type="SMART" id="SM00829"/>
    </source>
</evidence>
<dbReference type="SMART" id="SM00829">
    <property type="entry name" value="PKS_ER"/>
    <property type="match status" value="1"/>
</dbReference>
<sequence>MKVIGFTQPGSPDVLTAFDLPAPEPAAGEVLIRVHAAAVNPTDTVKRAGEHADGVSVPGMDAAGILEAIGPGTETDLVMGDAVMAIVVPNGAHGAYSEKIALPAESVVRAPRGIGHVEAASVPMNALTARLALDTLALAPGQTVAVTGAAGAMGGYAVQLAKADGLRVVADAADKDKELVTQLGADTVLPRGADFAERVREEFPDGVDGLIDGAVQEDEITGAVRDGGAVISVRGYDAAGERGVEFRPISVPSYAREHAKLDALRQQVEDGQLSPRVAEEFPAEQAAEAHRRLEGGGVRGRLVLTF</sequence>
<dbReference type="EMBL" id="CP003924">
    <property type="protein sequence ID" value="AGS35031.1"/>
    <property type="molecule type" value="Genomic_DNA"/>
</dbReference>
<organism evidence="4 5">
    <name type="scientific">Corynebacterium maris DSM 45190</name>
    <dbReference type="NCBI Taxonomy" id="1224163"/>
    <lineage>
        <taxon>Bacteria</taxon>
        <taxon>Bacillati</taxon>
        <taxon>Actinomycetota</taxon>
        <taxon>Actinomycetes</taxon>
        <taxon>Mycobacteriales</taxon>
        <taxon>Corynebacteriaceae</taxon>
        <taxon>Corynebacterium</taxon>
    </lineage>
</organism>
<keyword evidence="5" id="KW-1185">Reference proteome</keyword>
<reference evidence="4 5" key="1">
    <citation type="submission" date="2012-11" db="EMBL/GenBank/DDBJ databases">
        <title>The complete genome sequence of Corynebacterium maris Coryn-1 (=DSM 45190).</title>
        <authorList>
            <person name="Schaffert L."/>
            <person name="Albersmeier A."/>
            <person name="Kalinowski J."/>
            <person name="Ruckert C."/>
        </authorList>
    </citation>
    <scope>NUCLEOTIDE SEQUENCE [LARGE SCALE GENOMIC DNA]</scope>
    <source>
        <strain evidence="5">Coryn-1</strain>
    </source>
</reference>
<evidence type="ECO:0000313" key="5">
    <source>
        <dbReference type="Proteomes" id="UP000015388"/>
    </source>
</evidence>
<accession>S5TJK4</accession>
<dbReference type="PANTHER" id="PTHR48106:SF18">
    <property type="entry name" value="QUINONE OXIDOREDUCTASE PIG3"/>
    <property type="match status" value="1"/>
</dbReference>
<protein>
    <submittedName>
        <fullName evidence="4">Zinc-binding oxidoreductase</fullName>
    </submittedName>
</protein>
<dbReference type="Gene3D" id="3.40.50.720">
    <property type="entry name" value="NAD(P)-binding Rossmann-like Domain"/>
    <property type="match status" value="1"/>
</dbReference>
<dbReference type="AlphaFoldDB" id="S5TJK4"/>
<dbReference type="GO" id="GO:0070402">
    <property type="term" value="F:NADPH binding"/>
    <property type="evidence" value="ECO:0007669"/>
    <property type="project" value="TreeGrafter"/>
</dbReference>
<dbReference type="Gene3D" id="3.90.180.10">
    <property type="entry name" value="Medium-chain alcohol dehydrogenases, catalytic domain"/>
    <property type="match status" value="1"/>
</dbReference>
<dbReference type="InterPro" id="IPR011032">
    <property type="entry name" value="GroES-like_sf"/>
</dbReference>
<dbReference type="InterPro" id="IPR013154">
    <property type="entry name" value="ADH-like_N"/>
</dbReference>
<dbReference type="InterPro" id="IPR036291">
    <property type="entry name" value="NAD(P)-bd_dom_sf"/>
</dbReference>
<dbReference type="CDD" id="cd05289">
    <property type="entry name" value="MDR_like_2"/>
    <property type="match status" value="1"/>
</dbReference>
<dbReference type="SUPFAM" id="SSF51735">
    <property type="entry name" value="NAD(P)-binding Rossmann-fold domains"/>
    <property type="match status" value="1"/>
</dbReference>
<feature type="domain" description="Enoyl reductase (ER)" evidence="3">
    <location>
        <begin position="10"/>
        <end position="304"/>
    </location>
</feature>
<dbReference type="GO" id="GO:0016651">
    <property type="term" value="F:oxidoreductase activity, acting on NAD(P)H"/>
    <property type="evidence" value="ECO:0007669"/>
    <property type="project" value="TreeGrafter"/>
</dbReference>
<proteinExistence type="predicted"/>
<gene>
    <name evidence="4" type="ORF">B841_07790</name>
</gene>
<dbReference type="Proteomes" id="UP000015388">
    <property type="component" value="Chromosome"/>
</dbReference>
<keyword evidence="1" id="KW-0521">NADP</keyword>
<dbReference type="SUPFAM" id="SSF50129">
    <property type="entry name" value="GroES-like"/>
    <property type="match status" value="1"/>
</dbReference>
<evidence type="ECO:0000256" key="2">
    <source>
        <dbReference type="ARBA" id="ARBA00023002"/>
    </source>
</evidence>
<dbReference type="OrthoDB" id="9787435at2"/>